<dbReference type="AlphaFoldDB" id="A0A8S0WXX6"/>
<accession>A0A8S0WXX6</accession>
<evidence type="ECO:0000313" key="2">
    <source>
        <dbReference type="EMBL" id="CAA7261588.1"/>
    </source>
</evidence>
<gene>
    <name evidence="2" type="ORF">AAE3_LOCUS3760</name>
</gene>
<keyword evidence="1" id="KW-0812">Transmembrane</keyword>
<keyword evidence="3" id="KW-1185">Reference proteome</keyword>
<feature type="transmembrane region" description="Helical" evidence="1">
    <location>
        <begin position="150"/>
        <end position="167"/>
    </location>
</feature>
<comment type="caution">
    <text evidence="2">The sequence shown here is derived from an EMBL/GenBank/DDBJ whole genome shotgun (WGS) entry which is preliminary data.</text>
</comment>
<reference evidence="2 3" key="1">
    <citation type="submission" date="2020-01" db="EMBL/GenBank/DDBJ databases">
        <authorList>
            <person name="Gupta K D."/>
        </authorList>
    </citation>
    <scope>NUCLEOTIDE SEQUENCE [LARGE SCALE GENOMIC DNA]</scope>
</reference>
<dbReference type="Proteomes" id="UP000467700">
    <property type="component" value="Unassembled WGS sequence"/>
</dbReference>
<keyword evidence="1" id="KW-1133">Transmembrane helix</keyword>
<evidence type="ECO:0000256" key="1">
    <source>
        <dbReference type="SAM" id="Phobius"/>
    </source>
</evidence>
<feature type="transmembrane region" description="Helical" evidence="1">
    <location>
        <begin position="128"/>
        <end position="144"/>
    </location>
</feature>
<dbReference type="OrthoDB" id="3358048at2759"/>
<evidence type="ECO:0000313" key="3">
    <source>
        <dbReference type="Proteomes" id="UP000467700"/>
    </source>
</evidence>
<proteinExistence type="predicted"/>
<feature type="transmembrane region" description="Helical" evidence="1">
    <location>
        <begin position="87"/>
        <end position="107"/>
    </location>
</feature>
<feature type="transmembrane region" description="Helical" evidence="1">
    <location>
        <begin position="48"/>
        <end position="67"/>
    </location>
</feature>
<name>A0A8S0WXX6_CYCAE</name>
<protein>
    <submittedName>
        <fullName evidence="2">Uncharacterized protein</fullName>
    </submittedName>
</protein>
<keyword evidence="1" id="KW-0472">Membrane</keyword>
<sequence>MDTLRRRIPFRLGDDGDDFDSQGNLDEQQQDALLEDLRKENNSVNRTYYTSLKILLGLSVILQFTSFKHNPLVTVFPITSKETALPLPIFFIILSLFIHLNLTLCLCAEDARVFLQLADPISPLSYQILYLLSAVAPTLSIYLGKPWQTSVWWCTTLAMVFVVHAVMDTIEQSNENIADLETMKYKAAGA</sequence>
<organism evidence="2 3">
    <name type="scientific">Cyclocybe aegerita</name>
    <name type="common">Black poplar mushroom</name>
    <name type="synonym">Agrocybe aegerita</name>
    <dbReference type="NCBI Taxonomy" id="1973307"/>
    <lineage>
        <taxon>Eukaryota</taxon>
        <taxon>Fungi</taxon>
        <taxon>Dikarya</taxon>
        <taxon>Basidiomycota</taxon>
        <taxon>Agaricomycotina</taxon>
        <taxon>Agaricomycetes</taxon>
        <taxon>Agaricomycetidae</taxon>
        <taxon>Agaricales</taxon>
        <taxon>Agaricineae</taxon>
        <taxon>Bolbitiaceae</taxon>
        <taxon>Cyclocybe</taxon>
    </lineage>
</organism>
<dbReference type="EMBL" id="CACVBS010000033">
    <property type="protein sequence ID" value="CAA7261588.1"/>
    <property type="molecule type" value="Genomic_DNA"/>
</dbReference>